<keyword evidence="4" id="KW-1185">Reference proteome</keyword>
<keyword evidence="2" id="KW-0732">Signal</keyword>
<dbReference type="Proteomes" id="UP000247792">
    <property type="component" value="Unassembled WGS sequence"/>
</dbReference>
<gene>
    <name evidence="3" type="ORF">DFR42_102384</name>
</gene>
<evidence type="ECO:0000256" key="1">
    <source>
        <dbReference type="SAM" id="MobiDB-lite"/>
    </source>
</evidence>
<dbReference type="EMBL" id="QJKB01000002">
    <property type="protein sequence ID" value="PXX45171.1"/>
    <property type="molecule type" value="Genomic_DNA"/>
</dbReference>
<sequence>MLYAKNKTMPPHSLPKLPALALILTLVACGGGGGSAPGNTGTIGTTTTTTTGSGSTTGTTNATAPVINSFSANPASINAGSSTQLSWTVTGATSLTLNGAAVTGNSLAVNPAATTTYTLTASNSACSTACNTSATVTVTVNSAGTGSTAGNAVYGDLRKADLGAGANLNGSLPFPANNAWNTDISAAPVDPASDALISSIGLGTGLHPDFGAGLYDGAPIGIPYVVVAGSQPKVSVQFTDYGDESEPGPYPLPANAPIEGQKANGSSFDGDRHVLVIDRDANRLYEVGNAYPQAGGSWKVSGGAIFDLTSNTVRPGGKPGWTSADAAGLPIFPGLVRYEEAASGVIRHALRFTVSRTRRAYVPPATHWASSNTSNILPPMGMRVRLKASYQIPANFSSETKAILQAMKTYGMLVADNGSNWYISGAPDARWNNDKLVSELGSVKGSSFEVVRMDGLVTP</sequence>
<evidence type="ECO:0000256" key="2">
    <source>
        <dbReference type="SAM" id="SignalP"/>
    </source>
</evidence>
<evidence type="ECO:0000313" key="4">
    <source>
        <dbReference type="Proteomes" id="UP000247792"/>
    </source>
</evidence>
<comment type="caution">
    <text evidence="3">The sequence shown here is derived from an EMBL/GenBank/DDBJ whole genome shotgun (WGS) entry which is preliminary data.</text>
</comment>
<feature type="region of interest" description="Disordered" evidence="1">
    <location>
        <begin position="37"/>
        <end position="60"/>
    </location>
</feature>
<accession>A0A318JMG7</accession>
<dbReference type="PROSITE" id="PS51257">
    <property type="entry name" value="PROKAR_LIPOPROTEIN"/>
    <property type="match status" value="1"/>
</dbReference>
<proteinExistence type="predicted"/>
<feature type="chain" id="PRO_5016392941" evidence="2">
    <location>
        <begin position="31"/>
        <end position="459"/>
    </location>
</feature>
<name>A0A318JMG7_9BURK</name>
<dbReference type="AlphaFoldDB" id="A0A318JMG7"/>
<feature type="signal peptide" evidence="2">
    <location>
        <begin position="1"/>
        <end position="30"/>
    </location>
</feature>
<evidence type="ECO:0000313" key="3">
    <source>
        <dbReference type="EMBL" id="PXX45171.1"/>
    </source>
</evidence>
<organism evidence="3 4">
    <name type="scientific">Undibacterium pigrum</name>
    <dbReference type="NCBI Taxonomy" id="401470"/>
    <lineage>
        <taxon>Bacteria</taxon>
        <taxon>Pseudomonadati</taxon>
        <taxon>Pseudomonadota</taxon>
        <taxon>Betaproteobacteria</taxon>
        <taxon>Burkholderiales</taxon>
        <taxon>Oxalobacteraceae</taxon>
        <taxon>Undibacterium</taxon>
    </lineage>
</organism>
<reference evidence="3 4" key="1">
    <citation type="submission" date="2018-05" db="EMBL/GenBank/DDBJ databases">
        <title>Genomic Encyclopedia of Type Strains, Phase IV (KMG-IV): sequencing the most valuable type-strain genomes for metagenomic binning, comparative biology and taxonomic classification.</title>
        <authorList>
            <person name="Goeker M."/>
        </authorList>
    </citation>
    <scope>NUCLEOTIDE SEQUENCE [LARGE SCALE GENOMIC DNA]</scope>
    <source>
        <strain evidence="3 4">DSM 19792</strain>
    </source>
</reference>
<protein>
    <submittedName>
        <fullName evidence="3">Uncharacterized protein</fullName>
    </submittedName>
</protein>